<dbReference type="SUPFAM" id="SSF102114">
    <property type="entry name" value="Radical SAM enzymes"/>
    <property type="match status" value="1"/>
</dbReference>
<dbReference type="InterPro" id="IPR023885">
    <property type="entry name" value="4Fe4S-binding_SPASM_dom"/>
</dbReference>
<dbReference type="SFLD" id="SFLDG01067">
    <property type="entry name" value="SPASM/twitch_domain_containing"/>
    <property type="match status" value="1"/>
</dbReference>
<proteinExistence type="predicted"/>
<dbReference type="NCBIfam" id="TIGR04085">
    <property type="entry name" value="rSAM_more_4Fe4S"/>
    <property type="match status" value="1"/>
</dbReference>
<dbReference type="SFLD" id="SFLDG01386">
    <property type="entry name" value="main_SPASM_domain-containing"/>
    <property type="match status" value="1"/>
</dbReference>
<dbReference type="AlphaFoldDB" id="D9SWQ3"/>
<dbReference type="Gene3D" id="3.20.20.70">
    <property type="entry name" value="Aldolase class I"/>
    <property type="match status" value="1"/>
</dbReference>
<keyword evidence="6" id="KW-0411">Iron-sulfur</keyword>
<dbReference type="Proteomes" id="UP000002730">
    <property type="component" value="Chromosome"/>
</dbReference>
<keyword evidence="5" id="KW-0408">Iron</keyword>
<keyword evidence="9" id="KW-1185">Reference proteome</keyword>
<dbReference type="NCBIfam" id="TIGR04334">
    <property type="entry name" value="rSAM_Clo7bot"/>
    <property type="match status" value="1"/>
</dbReference>
<dbReference type="PANTHER" id="PTHR43787">
    <property type="entry name" value="FEMO COFACTOR BIOSYNTHESIS PROTEIN NIFB-RELATED"/>
    <property type="match status" value="1"/>
</dbReference>
<name>D9SWQ3_CLOC7</name>
<dbReference type="GO" id="GO:0046872">
    <property type="term" value="F:metal ion binding"/>
    <property type="evidence" value="ECO:0007669"/>
    <property type="project" value="UniProtKB-KW"/>
</dbReference>
<dbReference type="InterPro" id="IPR007197">
    <property type="entry name" value="rSAM"/>
</dbReference>
<evidence type="ECO:0000256" key="4">
    <source>
        <dbReference type="ARBA" id="ARBA00022723"/>
    </source>
</evidence>
<gene>
    <name evidence="8" type="ordered locus">Clocel_3665</name>
</gene>
<dbReference type="SFLD" id="SFLDG01384">
    <property type="entry name" value="thioether_bond_formation_requi"/>
    <property type="match status" value="1"/>
</dbReference>
<dbReference type="InterPro" id="IPR027622">
    <property type="entry name" value="rSAM_Clo7bot"/>
</dbReference>
<dbReference type="PROSITE" id="PS51918">
    <property type="entry name" value="RADICAL_SAM"/>
    <property type="match status" value="1"/>
</dbReference>
<keyword evidence="2" id="KW-0004">4Fe-4S</keyword>
<dbReference type="OrthoDB" id="9808591at2"/>
<evidence type="ECO:0000313" key="8">
    <source>
        <dbReference type="EMBL" id="ADL53335.1"/>
    </source>
</evidence>
<dbReference type="GO" id="GO:0016491">
    <property type="term" value="F:oxidoreductase activity"/>
    <property type="evidence" value="ECO:0007669"/>
    <property type="project" value="InterPro"/>
</dbReference>
<dbReference type="SFLD" id="SFLDS00029">
    <property type="entry name" value="Radical_SAM"/>
    <property type="match status" value="1"/>
</dbReference>
<evidence type="ECO:0000259" key="7">
    <source>
        <dbReference type="PROSITE" id="PS51918"/>
    </source>
</evidence>
<dbReference type="Pfam" id="PF04055">
    <property type="entry name" value="Radical_SAM"/>
    <property type="match status" value="1"/>
</dbReference>
<dbReference type="eggNOG" id="COG0641">
    <property type="taxonomic scope" value="Bacteria"/>
</dbReference>
<organism evidence="8 9">
    <name type="scientific">Clostridium cellulovorans (strain ATCC 35296 / DSM 3052 / OCM 3 / 743B)</name>
    <dbReference type="NCBI Taxonomy" id="573061"/>
    <lineage>
        <taxon>Bacteria</taxon>
        <taxon>Bacillati</taxon>
        <taxon>Bacillota</taxon>
        <taxon>Clostridia</taxon>
        <taxon>Eubacteriales</taxon>
        <taxon>Clostridiaceae</taxon>
        <taxon>Clostridium</taxon>
    </lineage>
</organism>
<comment type="cofactor">
    <cofactor evidence="1">
        <name>[4Fe-4S] cluster</name>
        <dbReference type="ChEBI" id="CHEBI:49883"/>
    </cofactor>
</comment>
<reference evidence="8 9" key="1">
    <citation type="submission" date="2010-08" db="EMBL/GenBank/DDBJ databases">
        <title>Complete sequence of Clostridium cellulovorans 743B.</title>
        <authorList>
            <consortium name="US DOE Joint Genome Institute"/>
            <person name="Lucas S."/>
            <person name="Copeland A."/>
            <person name="Lapidus A."/>
            <person name="Cheng J.-F."/>
            <person name="Bruce D."/>
            <person name="Goodwin L."/>
            <person name="Pitluck S."/>
            <person name="Chertkov O."/>
            <person name="Detter J.C."/>
            <person name="Han C."/>
            <person name="Tapia R."/>
            <person name="Land M."/>
            <person name="Hauser L."/>
            <person name="Chang Y.-J."/>
            <person name="Jeffries C."/>
            <person name="Kyrpides N."/>
            <person name="Ivanova N."/>
            <person name="Mikhailova N."/>
            <person name="Hemme C.L."/>
            <person name="Woyke T."/>
        </authorList>
    </citation>
    <scope>NUCLEOTIDE SEQUENCE [LARGE SCALE GENOMIC DNA]</scope>
    <source>
        <strain evidence="9">ATCC 35296 / DSM 3052 / OCM 3 / 743B</strain>
    </source>
</reference>
<sequence>MKVSQYNLIWNLEDGKTMAFNSMSCALAEVDDDFINIIENINHINYDELEDEEKTLIDNMLLGRYILNDDFDELKALKYEHFSGKFNNNSLQLTIAPTLSCNFACPYCYENPKSGIMDKNVTDALIAWITEEAIKRKDINILWYGGEPLIAKNVVFDMSEKIIEICKKHNTNYGAAMVTNGYLLDDVVISKLNDLKINSIQVTLDGPANIHNTRRILKNSNEGTFEVILSNIKKLKKNNINIIIRMNIDKTNMDSIDEFLDMLIENNLRDVSISFGKVTDQTGTCVSMSESCMNSEEYSKENLKYQQKLFQNGFNIDANGNFLGFYPTMKTNYCGADNIGTFVLDPEGYMYKCWCDVGETDRAVGHVLERHNDPNEKMYMQNVDYMFWSPFDHEECLKCNVLPICMGGCPYNGLMNGSKPECENWKYNLKEVLELTYLQDNIEN</sequence>
<dbReference type="RefSeq" id="WP_010073672.1">
    <property type="nucleotide sequence ID" value="NC_014393.1"/>
</dbReference>
<dbReference type="UniPathway" id="UPA00782"/>
<dbReference type="CDD" id="cd01335">
    <property type="entry name" value="Radical_SAM"/>
    <property type="match status" value="1"/>
</dbReference>
<dbReference type="InterPro" id="IPR023867">
    <property type="entry name" value="Sulphatase_maturase_rSAM"/>
</dbReference>
<dbReference type="EMBL" id="CP002160">
    <property type="protein sequence ID" value="ADL53335.1"/>
    <property type="molecule type" value="Genomic_DNA"/>
</dbReference>
<dbReference type="KEGG" id="ccb:Clocel_3665"/>
<evidence type="ECO:0000256" key="6">
    <source>
        <dbReference type="ARBA" id="ARBA00023014"/>
    </source>
</evidence>
<evidence type="ECO:0000313" key="9">
    <source>
        <dbReference type="Proteomes" id="UP000002730"/>
    </source>
</evidence>
<dbReference type="HOGENOM" id="CLU_009273_3_1_9"/>
<evidence type="ECO:0000256" key="1">
    <source>
        <dbReference type="ARBA" id="ARBA00001966"/>
    </source>
</evidence>
<keyword evidence="3" id="KW-0949">S-adenosyl-L-methionine</keyword>
<dbReference type="InterPro" id="IPR058240">
    <property type="entry name" value="rSAM_sf"/>
</dbReference>
<protein>
    <submittedName>
        <fullName evidence="8">Radical SAM domain protein</fullName>
    </submittedName>
</protein>
<keyword evidence="4" id="KW-0479">Metal-binding</keyword>
<evidence type="ECO:0000256" key="3">
    <source>
        <dbReference type="ARBA" id="ARBA00022691"/>
    </source>
</evidence>
<feature type="domain" description="Radical SAM core" evidence="7">
    <location>
        <begin position="85"/>
        <end position="315"/>
    </location>
</feature>
<accession>D9SWQ3</accession>
<dbReference type="GO" id="GO:0051539">
    <property type="term" value="F:4 iron, 4 sulfur cluster binding"/>
    <property type="evidence" value="ECO:0007669"/>
    <property type="project" value="UniProtKB-KW"/>
</dbReference>
<dbReference type="InterPro" id="IPR013785">
    <property type="entry name" value="Aldolase_TIM"/>
</dbReference>
<evidence type="ECO:0000256" key="5">
    <source>
        <dbReference type="ARBA" id="ARBA00023004"/>
    </source>
</evidence>
<evidence type="ECO:0000256" key="2">
    <source>
        <dbReference type="ARBA" id="ARBA00022485"/>
    </source>
</evidence>
<dbReference type="PANTHER" id="PTHR43787:SF3">
    <property type="entry name" value="ARYLSULFATASE REGULATORY PROTEIN"/>
    <property type="match status" value="1"/>
</dbReference>
<dbReference type="STRING" id="573061.Clocel_3665"/>